<dbReference type="Pfam" id="PF00550">
    <property type="entry name" value="PP-binding"/>
    <property type="match status" value="3"/>
</dbReference>
<dbReference type="Gene3D" id="3.30.300.30">
    <property type="match status" value="3"/>
</dbReference>
<dbReference type="NCBIfam" id="NF003417">
    <property type="entry name" value="PRK04813.1"/>
    <property type="match status" value="3"/>
</dbReference>
<dbReference type="Pfam" id="PF00501">
    <property type="entry name" value="AMP-binding"/>
    <property type="match status" value="3"/>
</dbReference>
<dbReference type="Gene3D" id="1.10.1200.10">
    <property type="entry name" value="ACP-like"/>
    <property type="match status" value="3"/>
</dbReference>
<dbReference type="FunFam" id="1.10.1200.10:FF:000005">
    <property type="entry name" value="Nonribosomal peptide synthetase 1"/>
    <property type="match status" value="1"/>
</dbReference>
<keyword evidence="5" id="KW-0436">Ligase</keyword>
<dbReference type="GO" id="GO:0072330">
    <property type="term" value="P:monocarboxylic acid biosynthetic process"/>
    <property type="evidence" value="ECO:0007669"/>
    <property type="project" value="UniProtKB-ARBA"/>
</dbReference>
<dbReference type="NCBIfam" id="TIGR01733">
    <property type="entry name" value="AA-adenyl-dom"/>
    <property type="match status" value="3"/>
</dbReference>
<evidence type="ECO:0000313" key="7">
    <source>
        <dbReference type="Proteomes" id="UP000281028"/>
    </source>
</evidence>
<organism evidence="6 7">
    <name type="scientific">Chitinophaga solisilvae</name>
    <dbReference type="NCBI Taxonomy" id="1233460"/>
    <lineage>
        <taxon>Bacteria</taxon>
        <taxon>Pseudomonadati</taxon>
        <taxon>Bacteroidota</taxon>
        <taxon>Chitinophagia</taxon>
        <taxon>Chitinophagales</taxon>
        <taxon>Chitinophagaceae</taxon>
        <taxon>Chitinophaga</taxon>
    </lineage>
</organism>
<dbReference type="InterPro" id="IPR006162">
    <property type="entry name" value="Ppantetheine_attach_site"/>
</dbReference>
<dbReference type="GO" id="GO:0043041">
    <property type="term" value="P:amino acid activation for nonribosomal peptide biosynthetic process"/>
    <property type="evidence" value="ECO:0007669"/>
    <property type="project" value="TreeGrafter"/>
</dbReference>
<dbReference type="InterPro" id="IPR023213">
    <property type="entry name" value="CAT-like_dom_sf"/>
</dbReference>
<dbReference type="Gene3D" id="3.30.559.10">
    <property type="entry name" value="Chloramphenicol acetyltransferase-like domain"/>
    <property type="match status" value="2"/>
</dbReference>
<dbReference type="InterPro" id="IPR010071">
    <property type="entry name" value="AA_adenyl_dom"/>
</dbReference>
<dbReference type="Proteomes" id="UP000281028">
    <property type="component" value="Unassembled WGS sequence"/>
</dbReference>
<dbReference type="OrthoDB" id="4317020at2"/>
<dbReference type="PANTHER" id="PTHR45527:SF1">
    <property type="entry name" value="FATTY ACID SYNTHASE"/>
    <property type="match status" value="1"/>
</dbReference>
<dbReference type="GO" id="GO:0005829">
    <property type="term" value="C:cytosol"/>
    <property type="evidence" value="ECO:0007669"/>
    <property type="project" value="TreeGrafter"/>
</dbReference>
<dbReference type="InterPro" id="IPR001242">
    <property type="entry name" value="Condensation_dom"/>
</dbReference>
<dbReference type="GO" id="GO:0044550">
    <property type="term" value="P:secondary metabolite biosynthetic process"/>
    <property type="evidence" value="ECO:0007669"/>
    <property type="project" value="TreeGrafter"/>
</dbReference>
<dbReference type="SUPFAM" id="SSF47336">
    <property type="entry name" value="ACP-like"/>
    <property type="match status" value="3"/>
</dbReference>
<dbReference type="Gene3D" id="3.40.50.980">
    <property type="match status" value="6"/>
</dbReference>
<dbReference type="GO" id="GO:0016874">
    <property type="term" value="F:ligase activity"/>
    <property type="evidence" value="ECO:0007669"/>
    <property type="project" value="UniProtKB-KW"/>
</dbReference>
<evidence type="ECO:0000256" key="3">
    <source>
        <dbReference type="ARBA" id="ARBA00022450"/>
    </source>
</evidence>
<dbReference type="SUPFAM" id="SSF56801">
    <property type="entry name" value="Acetyl-CoA synthetase-like"/>
    <property type="match status" value="3"/>
</dbReference>
<dbReference type="InterPro" id="IPR020806">
    <property type="entry name" value="PKS_PP-bd"/>
</dbReference>
<sequence length="3129" mass="347186">MPHELLDSQRQYTATPFVDEKKTPGAPVREDVITMFELQADRTPDAIAVVFHGQQLTYRQLNEQANQLARYLQQQGITAESPVPVCLHRSPALIMAVLAVLKAGAAYVPLDPDYPQARLLHILHDTQYTLMITDEQSRHQLPAADKVMIPLNAPEIQERLSVLSAANQEHHYHPDRCTYIIYTSGSTGTPKGIQMPDSALSNLLLWQRDQVDYTLPHHVLQFASINFDVSFQEIFFALCFGGCLHLITEEERKDMAILSRKIISGQINCLFLPYIVLQSLAVYAADSGLYPGALLDVFTAGEQLKLGADLQQFMEQTGARLHNQYGPSEAHVVTSYTVQAADYLHRPLPPVGRPVYNTVLYIVDEQGHLCPAGTPGELYIGGVQVARGYLHRPELTADRFIADPFTPGGGRLYKSGDICCLLPDGNIEYISRKDDQVKIRGYRIEPGEIESVIGQSGLVTQAVVMVKEDVLTGKKIVAYVVLKEQAGTAALRAFLADRLPDYMMPAVFMALPHIPVTSNGKADKRALPEPDAAAFRRNAYTAPRTATEETLAQLWTSLLQLPAPGIHDHFFELGGHSLLAMRLQSLIRRHLQKEISVKELFAHPTIAQMAELTDLREHCAQHMISTEDRPALMPLSFSQERLFFIDQLEGSVQYHMPLILRLKGNLNTPALEQALQYITDRHEVLRTVIHTTGTQHYQHILEKGQWRTTVMDIRNNPGEAGVILSSLIEKPFNLSQDHPLRAHIIRVEEADHLLLLTMHHIASDGWSLQVLTTELKTCYETFCAGGIPELPMMEIQYADYARWQQTYLTPARQEAQLQYWRSQLAEAVPLQLPADFPRAAIQRRRGATVPVNIDKTLTAQLQQLSQAEGATLFMTLLAAFNVLLHRYSGQQDICVGIPVSGRLRQETESLIGFFINSLALRNDVQPDLSFRALLSQVKQTTLDAYAWQEVPFEKVVEAVVKERDASRSPLFQVMFVLQNMPESALTALGEMTVTTEQPVSSTSKFDLTFQLEESAGGLIGTLEYCTDLFLPETVLRMAAHFQALLHAIVLTPDSVVAALPLSAETDTPPLQRAWNATAADFPRDKTVVQLFREQAALSPSAAAIMTDDITLSYAMLDHLSDQAAQQLHAAGCGSGGHIGLLSRRGPEMIIAMMGILKSGNAYVPFHIDYPAARLRTMMEDAGIKHIFYTDEKLFAASEVPADAGIALSAAATFPQAPLPVTADSNATAYIMYTSGTSGRPKGIAVSHRNIAKLAYETGPVALQPGDVLLQWSNYAFDGSVYEIFGTLLQGAAMCLIRDEEAADIAALSRYIRQYQVTHCFMTTALFNSFADTGLPALQCLRRLMFGGEAVSVPHVRKAFDALGPGRLVHVYGPTETTVFATWHLVNNVNDYTCIPIGRPLSNTQVLVLDQLEQPVPAGIPGELYIGGEGVTAGYVSNPELSAAKFRTPACVGGRWYKTGDIVRQHADGALEYISRKDDQVKIRGYRIETGEIEQALLQCAAVTAALVVAPTGADGVRWLLAYVIPAGPFDAAVLTTQLESRLPAYMIPAVIMPVEKWPLTVNGKIDRKALPQPEQPAAQRSYTAPVTPAETVLTAIWESLLPVKPVGIHDNFFSLGGHSLLVTRVVAAIRQQLETELTIQDVFTHPTIHTLAAYMEGLQKGRALPPLTVQPRPEKIPLSFAQARLWFLDRMQGSVNYHIPDMLLLEGELDISALEQALQAVVERHEVLRTVFSADEDGSWQLVLPAADWQLQHVTASFENMEAVTRYAEMATVQPFDLTADYLFRAQLIRLPEDRHVLLLVLHHIAADGWSLSVLAASFMELYRAFHLQQPPALPLPPVQYADYTLWQSQHIRGTLLDTQLQYWKQQLQDVSVLQLPADFTRPGIQSTVGNTLFYTIPVPVLGQLEQLSRQEGTTLFMTLLAAFKVLLFRYTQQEDICVGSPVAHRTHQETEQLIGFFVNTLALRSDLSGDPAFRTLLAAVKATLLDAYMHQDAPFEQVVDAVAGGERDRSRTPLFQVMFIQQNLPDIPDLALQDLRVSRLPVPIITSKFDLTVETTATPAGLQLRVEYCSDLYEADTILRMMQQYEQLLLAIIAAPESRIGSLPLLTPAATQQVLHTFNDTCRDRSPQPPVITLFEMQAARTPDAVALSFGAERMTYRTLNEKANRIAHYLQQQGVREHTFIPVCMQRSMDLIVAITAILKTGAAYVPVDPGYPAARIRHILQDTAYPVLLTDESCYAIIAAEVDAEKLLIPASTDFSGQTTDNPLRTDAPHRCTYLIYTSGSTGTPKGVQMPDSALSNLLLWQRDQAGYEKAYTVLQFASINFDVSFQEIFFTLCFGGELRLIAEQERKDMPALMKVIHDAGVTSLFLPYVVLQSLAVYAVENNDYPQRLYDVFTAGEQLKLGRDIEQLMTACGAALHNQYGPSETHVVTAYTIRPEDYRLRPLPPIGKPIDNTMIYILSPDGNVCPVGVPGELYIGGAQVALGYLHLPELTAGRFMDNPFHAGGRLYRSGDICRWLADGSIEYIGRRDEQVKIRGYRIEPGEIEKVLQASPQVTHACVTVHGTDTASRILVAYIVPDGPFHREAIMEHLREQLPAHMIPALLMELEQLPVTPNGKVNKRALPAPDWNAQVSQQPQEPRSKEEALLTDIWKSVLQLENIGIHQGFFESGGNSIIAIRLIAKMQAHFQVSINDLFMYPTIAGIARHVVYRKDYFSEKLAALAAMEDAAGAAPADITMEELCKQEQAYADQFRHLQDLPLDEKLTTHHVLLLGATGFLGIYLLRELLQRSSCTIHTIVRAGADAFERLSEKYAFYFGETLDAYRQRLHVMKGDLSQPCLGLEQPALDACLQQVDSIINAAANVKHYGSYASFEAANIHPVEVILQHYPQHRNIVIHHMSTTGIAGAASGSGHLFTEADMDRGQPLSNFYLKSKMAAERLLAEARNKGIPVNIYRVGHLSFDSVSGIFQENIENNAFCHEIKGYVTLGAMPGGQGLEMSNIDQVAAAILLISERKALLNGNYHVLNSRPLPAATFAAALSSYGYPLTAVPAGAYYARMLAMYDTHRDMINRLLLDASIFNEEPVSQGYCQLRNDATDLILQRLGFHWPEINEQQIHLMLDYLRQIAFVTE</sequence>
<dbReference type="SUPFAM" id="SSF52777">
    <property type="entry name" value="CoA-dependent acyltransferases"/>
    <property type="match status" value="4"/>
</dbReference>
<dbReference type="PROSITE" id="PS00012">
    <property type="entry name" value="PHOSPHOPANTETHEINE"/>
    <property type="match status" value="2"/>
</dbReference>
<dbReference type="CDD" id="cd19531">
    <property type="entry name" value="LCL_NRPS-like"/>
    <property type="match status" value="2"/>
</dbReference>
<name>A0A3S1D4X1_9BACT</name>
<evidence type="ECO:0000256" key="1">
    <source>
        <dbReference type="ARBA" id="ARBA00001957"/>
    </source>
</evidence>
<dbReference type="Pfam" id="PF13193">
    <property type="entry name" value="AMP-binding_C"/>
    <property type="match status" value="3"/>
</dbReference>
<dbReference type="GO" id="GO:0031177">
    <property type="term" value="F:phosphopantetheine binding"/>
    <property type="evidence" value="ECO:0007669"/>
    <property type="project" value="InterPro"/>
</dbReference>
<evidence type="ECO:0000313" key="6">
    <source>
        <dbReference type="EMBL" id="NSL87277.1"/>
    </source>
</evidence>
<dbReference type="InterPro" id="IPR045851">
    <property type="entry name" value="AMP-bd_C_sf"/>
</dbReference>
<dbReference type="InterPro" id="IPR020845">
    <property type="entry name" value="AMP-binding_CS"/>
</dbReference>
<dbReference type="InterPro" id="IPR000873">
    <property type="entry name" value="AMP-dep_synth/lig_dom"/>
</dbReference>
<dbReference type="InterPro" id="IPR036291">
    <property type="entry name" value="NAD(P)-bd_dom_sf"/>
</dbReference>
<keyword evidence="3" id="KW-0596">Phosphopantetheine</keyword>
<gene>
    <name evidence="6" type="ORF">ECE50_010580</name>
</gene>
<dbReference type="InterPro" id="IPR013120">
    <property type="entry name" value="FAR_NAD-bd"/>
</dbReference>
<dbReference type="FunFam" id="3.30.300.30:FF:000010">
    <property type="entry name" value="Enterobactin synthetase component F"/>
    <property type="match status" value="2"/>
</dbReference>
<dbReference type="PROSITE" id="PS50075">
    <property type="entry name" value="CARRIER"/>
    <property type="match status" value="3"/>
</dbReference>
<dbReference type="Pfam" id="PF00668">
    <property type="entry name" value="Condensation"/>
    <property type="match status" value="2"/>
</dbReference>
<comment type="similarity">
    <text evidence="2">Belongs to the ATP-dependent AMP-binding enzyme family.</text>
</comment>
<comment type="cofactor">
    <cofactor evidence="1">
        <name>pantetheine 4'-phosphate</name>
        <dbReference type="ChEBI" id="CHEBI:47942"/>
    </cofactor>
</comment>
<proteinExistence type="inferred from homology"/>
<dbReference type="CDD" id="cd12117">
    <property type="entry name" value="A_NRPS_Srf_like"/>
    <property type="match status" value="1"/>
</dbReference>
<dbReference type="Gene3D" id="2.30.38.10">
    <property type="entry name" value="Luciferase, Domain 3"/>
    <property type="match status" value="3"/>
</dbReference>
<comment type="caution">
    <text evidence="6">The sequence shown here is derived from an EMBL/GenBank/DDBJ whole genome shotgun (WGS) entry which is preliminary data.</text>
</comment>
<evidence type="ECO:0000256" key="4">
    <source>
        <dbReference type="ARBA" id="ARBA00022553"/>
    </source>
</evidence>
<dbReference type="FunFam" id="3.40.50.980:FF:000001">
    <property type="entry name" value="Non-ribosomal peptide synthetase"/>
    <property type="match status" value="2"/>
</dbReference>
<dbReference type="InterPro" id="IPR009081">
    <property type="entry name" value="PP-bd_ACP"/>
</dbReference>
<evidence type="ECO:0000256" key="5">
    <source>
        <dbReference type="ARBA" id="ARBA00022598"/>
    </source>
</evidence>
<dbReference type="FunFam" id="1.10.1200.10:FF:000016">
    <property type="entry name" value="Non-ribosomal peptide synthase"/>
    <property type="match status" value="1"/>
</dbReference>
<dbReference type="SUPFAM" id="SSF51735">
    <property type="entry name" value="NAD(P)-binding Rossmann-fold domains"/>
    <property type="match status" value="1"/>
</dbReference>
<dbReference type="Gene3D" id="3.40.50.720">
    <property type="entry name" value="NAD(P)-binding Rossmann-like Domain"/>
    <property type="match status" value="1"/>
</dbReference>
<dbReference type="InterPro" id="IPR025110">
    <property type="entry name" value="AMP-bd_C"/>
</dbReference>
<accession>A0A3S1D4X1</accession>
<dbReference type="Gene3D" id="3.30.559.30">
    <property type="entry name" value="Nonribosomal peptide synthetase, condensation domain"/>
    <property type="match status" value="2"/>
</dbReference>
<protein>
    <submittedName>
        <fullName evidence="6">Amino acid adenylation domain-containing protein</fullName>
    </submittedName>
</protein>
<dbReference type="CDD" id="cd05930">
    <property type="entry name" value="A_NRPS"/>
    <property type="match status" value="1"/>
</dbReference>
<dbReference type="InterPro" id="IPR036736">
    <property type="entry name" value="ACP-like_sf"/>
</dbReference>
<dbReference type="PANTHER" id="PTHR45527">
    <property type="entry name" value="NONRIBOSOMAL PEPTIDE SYNTHETASE"/>
    <property type="match status" value="1"/>
</dbReference>
<keyword evidence="7" id="KW-1185">Reference proteome</keyword>
<evidence type="ECO:0000256" key="2">
    <source>
        <dbReference type="ARBA" id="ARBA00006432"/>
    </source>
</evidence>
<dbReference type="EMBL" id="RIAR02000001">
    <property type="protein sequence ID" value="NSL87277.1"/>
    <property type="molecule type" value="Genomic_DNA"/>
</dbReference>
<keyword evidence="4" id="KW-0597">Phosphoprotein</keyword>
<reference evidence="6" key="1">
    <citation type="submission" date="2020-05" db="EMBL/GenBank/DDBJ databases">
        <title>Chitinophaga laudate sp. nov., isolated from a tropical peat swamp.</title>
        <authorList>
            <person name="Goh C.B.S."/>
            <person name="Lee M.S."/>
            <person name="Parimannan S."/>
            <person name="Pasbakhsh P."/>
            <person name="Yule C.M."/>
            <person name="Rajandas H."/>
            <person name="Loke S."/>
            <person name="Croft L."/>
            <person name="Tan J.B.L."/>
        </authorList>
    </citation>
    <scope>NUCLEOTIDE SEQUENCE</scope>
    <source>
        <strain evidence="6">Mgbs1</strain>
    </source>
</reference>
<dbReference type="SMART" id="SM00823">
    <property type="entry name" value="PKS_PP"/>
    <property type="match status" value="3"/>
</dbReference>
<dbReference type="Pfam" id="PF07993">
    <property type="entry name" value="NAD_binding_4"/>
    <property type="match status" value="1"/>
</dbReference>
<dbReference type="PROSITE" id="PS00455">
    <property type="entry name" value="AMP_BINDING"/>
    <property type="match status" value="3"/>
</dbReference>